<dbReference type="EMBL" id="JACAGB010000010">
    <property type="protein sequence ID" value="KAF6338688.1"/>
    <property type="molecule type" value="Genomic_DNA"/>
</dbReference>
<evidence type="ECO:0000259" key="1">
    <source>
        <dbReference type="PROSITE" id="PS50805"/>
    </source>
</evidence>
<name>A0A7J7WN68_PIPKU</name>
<evidence type="ECO:0000313" key="3">
    <source>
        <dbReference type="Proteomes" id="UP000558488"/>
    </source>
</evidence>
<dbReference type="GO" id="GO:0006355">
    <property type="term" value="P:regulation of DNA-templated transcription"/>
    <property type="evidence" value="ECO:0007669"/>
    <property type="project" value="InterPro"/>
</dbReference>
<dbReference type="Gene3D" id="6.10.140.140">
    <property type="match status" value="1"/>
</dbReference>
<dbReference type="SUPFAM" id="SSF109640">
    <property type="entry name" value="KRAB domain (Kruppel-associated box)"/>
    <property type="match status" value="1"/>
</dbReference>
<feature type="domain" description="KRAB" evidence="1">
    <location>
        <begin position="9"/>
        <end position="80"/>
    </location>
</feature>
<dbReference type="AlphaFoldDB" id="A0A7J7WN68"/>
<comment type="caution">
    <text evidence="2">The sequence shown here is derived from an EMBL/GenBank/DDBJ whole genome shotgun (WGS) entry which is preliminary data.</text>
</comment>
<dbReference type="InterPro" id="IPR036051">
    <property type="entry name" value="KRAB_dom_sf"/>
</dbReference>
<organism evidence="2 3">
    <name type="scientific">Pipistrellus kuhlii</name>
    <name type="common">Kuhl's pipistrelle</name>
    <dbReference type="NCBI Taxonomy" id="59472"/>
    <lineage>
        <taxon>Eukaryota</taxon>
        <taxon>Metazoa</taxon>
        <taxon>Chordata</taxon>
        <taxon>Craniata</taxon>
        <taxon>Vertebrata</taxon>
        <taxon>Euteleostomi</taxon>
        <taxon>Mammalia</taxon>
        <taxon>Eutheria</taxon>
        <taxon>Laurasiatheria</taxon>
        <taxon>Chiroptera</taxon>
        <taxon>Yangochiroptera</taxon>
        <taxon>Vespertilionidae</taxon>
        <taxon>Pipistrellus</taxon>
    </lineage>
</organism>
<proteinExistence type="predicted"/>
<dbReference type="Proteomes" id="UP000558488">
    <property type="component" value="Unassembled WGS sequence"/>
</dbReference>
<dbReference type="CDD" id="cd07765">
    <property type="entry name" value="KRAB_A-box"/>
    <property type="match status" value="1"/>
</dbReference>
<evidence type="ECO:0000313" key="2">
    <source>
        <dbReference type="EMBL" id="KAF6338688.1"/>
    </source>
</evidence>
<reference evidence="2 3" key="1">
    <citation type="journal article" date="2020" name="Nature">
        <title>Six reference-quality genomes reveal evolution of bat adaptations.</title>
        <authorList>
            <person name="Jebb D."/>
            <person name="Huang Z."/>
            <person name="Pippel M."/>
            <person name="Hughes G.M."/>
            <person name="Lavrichenko K."/>
            <person name="Devanna P."/>
            <person name="Winkler S."/>
            <person name="Jermiin L.S."/>
            <person name="Skirmuntt E.C."/>
            <person name="Katzourakis A."/>
            <person name="Burkitt-Gray L."/>
            <person name="Ray D.A."/>
            <person name="Sullivan K.A.M."/>
            <person name="Roscito J.G."/>
            <person name="Kirilenko B.M."/>
            <person name="Davalos L.M."/>
            <person name="Corthals A.P."/>
            <person name="Power M.L."/>
            <person name="Jones G."/>
            <person name="Ransome R.D."/>
            <person name="Dechmann D.K.N."/>
            <person name="Locatelli A.G."/>
            <person name="Puechmaille S.J."/>
            <person name="Fedrigo O."/>
            <person name="Jarvis E.D."/>
            <person name="Hiller M."/>
            <person name="Vernes S.C."/>
            <person name="Myers E.W."/>
            <person name="Teeling E.C."/>
        </authorList>
    </citation>
    <scope>NUCLEOTIDE SEQUENCE [LARGE SCALE GENOMIC DNA]</scope>
    <source>
        <strain evidence="2">MPipKuh1</strain>
        <tissue evidence="2">Flight muscle</tissue>
    </source>
</reference>
<protein>
    <submittedName>
        <fullName evidence="2">Zinc finger protein 786</fullName>
    </submittedName>
</protein>
<dbReference type="PANTHER" id="PTHR23232">
    <property type="entry name" value="KRAB DOMAIN C2H2 ZINC FINGER"/>
    <property type="match status" value="1"/>
</dbReference>
<dbReference type="PROSITE" id="PS50805">
    <property type="entry name" value="KRAB"/>
    <property type="match status" value="1"/>
</dbReference>
<dbReference type="PANTHER" id="PTHR23232:SF118">
    <property type="entry name" value="ZINC FINGER PROTEIN 746"/>
    <property type="match status" value="1"/>
</dbReference>
<dbReference type="SMART" id="SM00349">
    <property type="entry name" value="KRAB"/>
    <property type="match status" value="1"/>
</dbReference>
<dbReference type="InterPro" id="IPR050169">
    <property type="entry name" value="Krueppel_C2H2_ZnF"/>
</dbReference>
<dbReference type="InterPro" id="IPR001909">
    <property type="entry name" value="KRAB"/>
</dbReference>
<keyword evidence="3" id="KW-1185">Reference proteome</keyword>
<sequence length="123" mass="14021">MAERAPVPLTFEEIAIYFSEQEWQDLEAWQKELYKCVMRTNYEILVSLDGGLPKPELISRIEQGRELFRNLGEPQKSGSTVFNPADLHFDPVIEGQPLRGSSCHAPGTGLRNKGPFWSKNVRM</sequence>
<dbReference type="Pfam" id="PF01352">
    <property type="entry name" value="KRAB"/>
    <property type="match status" value="1"/>
</dbReference>
<accession>A0A7J7WN68</accession>
<gene>
    <name evidence="2" type="ORF">mPipKuh1_019422</name>
</gene>